<accession>A0A3P4B242</accession>
<evidence type="ECO:0000313" key="1">
    <source>
        <dbReference type="EMBL" id="VCU70353.1"/>
    </source>
</evidence>
<organism evidence="1 2">
    <name type="scientific">Pigmentiphaga humi</name>
    <dbReference type="NCBI Taxonomy" id="2478468"/>
    <lineage>
        <taxon>Bacteria</taxon>
        <taxon>Pseudomonadati</taxon>
        <taxon>Pseudomonadota</taxon>
        <taxon>Betaproteobacteria</taxon>
        <taxon>Burkholderiales</taxon>
        <taxon>Alcaligenaceae</taxon>
        <taxon>Pigmentiphaga</taxon>
    </lineage>
</organism>
<protein>
    <submittedName>
        <fullName evidence="1">Uncharacterized protein</fullName>
    </submittedName>
</protein>
<keyword evidence="2" id="KW-1185">Reference proteome</keyword>
<evidence type="ECO:0000313" key="2">
    <source>
        <dbReference type="Proteomes" id="UP000277294"/>
    </source>
</evidence>
<dbReference type="Proteomes" id="UP000277294">
    <property type="component" value="Unassembled WGS sequence"/>
</dbReference>
<dbReference type="EMBL" id="UWPJ01000018">
    <property type="protein sequence ID" value="VCU70353.1"/>
    <property type="molecule type" value="Genomic_DNA"/>
</dbReference>
<dbReference type="AlphaFoldDB" id="A0A3P4B242"/>
<dbReference type="RefSeq" id="WP_124079863.1">
    <property type="nucleotide sequence ID" value="NZ_UWPJ01000018.1"/>
</dbReference>
<dbReference type="OrthoDB" id="8689676at2"/>
<reference evidence="1 2" key="1">
    <citation type="submission" date="2018-10" db="EMBL/GenBank/DDBJ databases">
        <authorList>
            <person name="Criscuolo A."/>
        </authorList>
    </citation>
    <scope>NUCLEOTIDE SEQUENCE [LARGE SCALE GENOMIC DNA]</scope>
    <source>
        <strain evidence="1">DnA1</strain>
    </source>
</reference>
<gene>
    <name evidence="1" type="ORF">PIGHUM_02425</name>
</gene>
<sequence length="121" mass="13172">MRIMLAACAIAVAAECAAQVPAGAGEAMREDECATNRDVGLIVVRLREQGWTAQRTVETVLTSARMNDPETRKWFIDLVAGVHRRHATPDDLEADYGVCMKENAIPAPGRAPVRQEEAVRG</sequence>
<proteinExistence type="predicted"/>
<name>A0A3P4B242_9BURK</name>